<dbReference type="AlphaFoldDB" id="A0A7W7K688"/>
<reference evidence="4 5" key="1">
    <citation type="submission" date="2020-08" db="EMBL/GenBank/DDBJ databases">
        <title>Functional genomics of gut bacteria from endangered species of beetles.</title>
        <authorList>
            <person name="Carlos-Shanley C."/>
        </authorList>
    </citation>
    <scope>NUCLEOTIDE SEQUENCE [LARGE SCALE GENOMIC DNA]</scope>
    <source>
        <strain evidence="4 5">S00224</strain>
    </source>
</reference>
<keyword evidence="1 2" id="KW-0238">DNA-binding</keyword>
<sequence length="204" mass="21482">MTVAPRKRLSPEESRDAALEAARELLLEAGPGAVTLKAVAAKIGRTHANLLHHFGSASGLQKALAANIADSVTGKIGAAVMRARAGADHDDREVVNMTFDAFDKGGAGALASWMILTGNQDALDPILEAIHRLVDELAEGHDDKTHSLHEETLQLVLMAVGDALLGAPMARALGLPRDKAREIAAAQLSRTMGEHHGHSHPGEE</sequence>
<evidence type="ECO:0000313" key="5">
    <source>
        <dbReference type="Proteomes" id="UP000575241"/>
    </source>
</evidence>
<dbReference type="Gene3D" id="1.10.357.10">
    <property type="entry name" value="Tetracycline Repressor, domain 2"/>
    <property type="match status" value="1"/>
</dbReference>
<organism evidence="4 5">
    <name type="scientific">Sphingomonas kyeonggiensis</name>
    <dbReference type="NCBI Taxonomy" id="1268553"/>
    <lineage>
        <taxon>Bacteria</taxon>
        <taxon>Pseudomonadati</taxon>
        <taxon>Pseudomonadota</taxon>
        <taxon>Alphaproteobacteria</taxon>
        <taxon>Sphingomonadales</taxon>
        <taxon>Sphingomonadaceae</taxon>
        <taxon>Sphingomonas</taxon>
    </lineage>
</organism>
<accession>A0A7W7K688</accession>
<evidence type="ECO:0000313" key="4">
    <source>
        <dbReference type="EMBL" id="MBB4841438.1"/>
    </source>
</evidence>
<dbReference type="EMBL" id="JACHLN010000005">
    <property type="protein sequence ID" value="MBB4841438.1"/>
    <property type="molecule type" value="Genomic_DNA"/>
</dbReference>
<dbReference type="InterPro" id="IPR001647">
    <property type="entry name" value="HTH_TetR"/>
</dbReference>
<comment type="caution">
    <text evidence="4">The sequence shown here is derived from an EMBL/GenBank/DDBJ whole genome shotgun (WGS) entry which is preliminary data.</text>
</comment>
<dbReference type="PROSITE" id="PS50977">
    <property type="entry name" value="HTH_TETR_2"/>
    <property type="match status" value="1"/>
</dbReference>
<proteinExistence type="predicted"/>
<evidence type="ECO:0000256" key="1">
    <source>
        <dbReference type="ARBA" id="ARBA00023125"/>
    </source>
</evidence>
<evidence type="ECO:0000259" key="3">
    <source>
        <dbReference type="PROSITE" id="PS50977"/>
    </source>
</evidence>
<dbReference type="Pfam" id="PF00440">
    <property type="entry name" value="TetR_N"/>
    <property type="match status" value="1"/>
</dbReference>
<keyword evidence="5" id="KW-1185">Reference proteome</keyword>
<dbReference type="SUPFAM" id="SSF46689">
    <property type="entry name" value="Homeodomain-like"/>
    <property type="match status" value="1"/>
</dbReference>
<protein>
    <submittedName>
        <fullName evidence="4">AcrR family transcriptional regulator</fullName>
    </submittedName>
</protein>
<dbReference type="RefSeq" id="WP_184171206.1">
    <property type="nucleotide sequence ID" value="NZ_JACHLN010000005.1"/>
</dbReference>
<gene>
    <name evidence="4" type="ORF">HNP52_004540</name>
</gene>
<feature type="DNA-binding region" description="H-T-H motif" evidence="2">
    <location>
        <begin position="35"/>
        <end position="54"/>
    </location>
</feature>
<evidence type="ECO:0000256" key="2">
    <source>
        <dbReference type="PROSITE-ProRule" id="PRU00335"/>
    </source>
</evidence>
<dbReference type="InterPro" id="IPR009057">
    <property type="entry name" value="Homeodomain-like_sf"/>
</dbReference>
<name>A0A7W7K688_9SPHN</name>
<dbReference type="Proteomes" id="UP000575241">
    <property type="component" value="Unassembled WGS sequence"/>
</dbReference>
<feature type="domain" description="HTH tetR-type" evidence="3">
    <location>
        <begin position="12"/>
        <end position="72"/>
    </location>
</feature>
<dbReference type="GO" id="GO:0003677">
    <property type="term" value="F:DNA binding"/>
    <property type="evidence" value="ECO:0007669"/>
    <property type="project" value="UniProtKB-UniRule"/>
</dbReference>